<sequence>MDAAWLWIVLVALVLLAHRWMRTRSAAVASSRLGLHPADVAELNRIARRLVRDHLTPSSTLVRHLCVVQDRAVPVRRIEPTEWEGRWYLGFADGTSVVIAADCPATVLAIRAALLHGSVTVVGVRIVDHGLQLDLMGGRQRKSVLAVADA</sequence>
<dbReference type="RefSeq" id="WP_232549782.1">
    <property type="nucleotide sequence ID" value="NZ_CP115965.1"/>
</dbReference>
<dbReference type="Proteomes" id="UP001434337">
    <property type="component" value="Chromosome"/>
</dbReference>
<protein>
    <recommendedName>
        <fullName evidence="3">DUF2550 family protein</fullName>
    </recommendedName>
</protein>
<evidence type="ECO:0000313" key="1">
    <source>
        <dbReference type="EMBL" id="WZW99682.1"/>
    </source>
</evidence>
<dbReference type="EMBL" id="CP115965">
    <property type="protein sequence ID" value="WZW99682.1"/>
    <property type="molecule type" value="Genomic_DNA"/>
</dbReference>
<reference evidence="1 2" key="1">
    <citation type="journal article" date="2023" name="Environ Microbiome">
        <title>A coral-associated actinobacterium mitigates coral bleaching under heat stress.</title>
        <authorList>
            <person name="Li J."/>
            <person name="Zou Y."/>
            <person name="Li Q."/>
            <person name="Zhang J."/>
            <person name="Bourne D.G."/>
            <person name="Lyu Y."/>
            <person name="Liu C."/>
            <person name="Zhang S."/>
        </authorList>
    </citation>
    <scope>NUCLEOTIDE SEQUENCE [LARGE SCALE GENOMIC DNA]</scope>
    <source>
        <strain evidence="1 2">SCSIO 13291</strain>
    </source>
</reference>
<proteinExistence type="predicted"/>
<gene>
    <name evidence="1" type="ORF">PCC79_05665</name>
</gene>
<organism evidence="1 2">
    <name type="scientific">Propioniciclava soli</name>
    <dbReference type="NCBI Taxonomy" id="2775081"/>
    <lineage>
        <taxon>Bacteria</taxon>
        <taxon>Bacillati</taxon>
        <taxon>Actinomycetota</taxon>
        <taxon>Actinomycetes</taxon>
        <taxon>Propionibacteriales</taxon>
        <taxon>Propionibacteriaceae</taxon>
        <taxon>Propioniciclava</taxon>
    </lineage>
</organism>
<accession>A0ABZ3CA79</accession>
<evidence type="ECO:0008006" key="3">
    <source>
        <dbReference type="Google" id="ProtNLM"/>
    </source>
</evidence>
<evidence type="ECO:0000313" key="2">
    <source>
        <dbReference type="Proteomes" id="UP001434337"/>
    </source>
</evidence>
<name>A0ABZ3CA79_9ACTN</name>
<keyword evidence="2" id="KW-1185">Reference proteome</keyword>